<dbReference type="Proteomes" id="UP000054477">
    <property type="component" value="Unassembled WGS sequence"/>
</dbReference>
<feature type="compositionally biased region" description="Acidic residues" evidence="1">
    <location>
        <begin position="167"/>
        <end position="179"/>
    </location>
</feature>
<keyword evidence="3" id="KW-1185">Reference proteome</keyword>
<reference evidence="2 3" key="1">
    <citation type="submission" date="2014-04" db="EMBL/GenBank/DDBJ databases">
        <authorList>
            <consortium name="DOE Joint Genome Institute"/>
            <person name="Kuo A."/>
            <person name="Kohler A."/>
            <person name="Nagy L.G."/>
            <person name="Floudas D."/>
            <person name="Copeland A."/>
            <person name="Barry K.W."/>
            <person name="Cichocki N."/>
            <person name="Veneault-Fourrey C."/>
            <person name="LaButti K."/>
            <person name="Lindquist E.A."/>
            <person name="Lipzen A."/>
            <person name="Lundell T."/>
            <person name="Morin E."/>
            <person name="Murat C."/>
            <person name="Sun H."/>
            <person name="Tunlid A."/>
            <person name="Henrissat B."/>
            <person name="Grigoriev I.V."/>
            <person name="Hibbett D.S."/>
            <person name="Martin F."/>
            <person name="Nordberg H.P."/>
            <person name="Cantor M.N."/>
            <person name="Hua S.X."/>
        </authorList>
    </citation>
    <scope>NUCLEOTIDE SEQUENCE [LARGE SCALE GENOMIC DNA]</scope>
    <source>
        <strain evidence="2 3">LaAM-08-1</strain>
    </source>
</reference>
<feature type="compositionally biased region" description="Acidic residues" evidence="1">
    <location>
        <begin position="608"/>
        <end position="627"/>
    </location>
</feature>
<dbReference type="OrthoDB" id="27237at2759"/>
<proteinExistence type="predicted"/>
<feature type="compositionally biased region" description="Basic and acidic residues" evidence="1">
    <location>
        <begin position="749"/>
        <end position="764"/>
    </location>
</feature>
<feature type="region of interest" description="Disordered" evidence="1">
    <location>
        <begin position="496"/>
        <end position="546"/>
    </location>
</feature>
<feature type="compositionally biased region" description="Polar residues" evidence="1">
    <location>
        <begin position="687"/>
        <end position="700"/>
    </location>
</feature>
<evidence type="ECO:0000313" key="2">
    <source>
        <dbReference type="EMBL" id="KIK05582.1"/>
    </source>
</evidence>
<feature type="compositionally biased region" description="Basic and acidic residues" evidence="1">
    <location>
        <begin position="572"/>
        <end position="594"/>
    </location>
</feature>
<dbReference type="HOGENOM" id="CLU_006241_1_0_1"/>
<feature type="compositionally biased region" description="Basic and acidic residues" evidence="1">
    <location>
        <begin position="520"/>
        <end position="529"/>
    </location>
</feature>
<protein>
    <recommendedName>
        <fullName evidence="4">SGT1-domain-containing protein</fullName>
    </recommendedName>
</protein>
<dbReference type="PANTHER" id="PTHR13060">
    <property type="entry name" value="SGT1 PROTEIN HSGT1 SUPPRESSOR OF GCR2"/>
    <property type="match status" value="1"/>
</dbReference>
<dbReference type="AlphaFoldDB" id="A0A0C9Y5Y4"/>
<dbReference type="PANTHER" id="PTHR13060:SF0">
    <property type="entry name" value="PROTEIN ECDYSONELESS HOMOLOG"/>
    <property type="match status" value="1"/>
</dbReference>
<reference evidence="3" key="2">
    <citation type="submission" date="2015-01" db="EMBL/GenBank/DDBJ databases">
        <title>Evolutionary Origins and Diversification of the Mycorrhizal Mutualists.</title>
        <authorList>
            <consortium name="DOE Joint Genome Institute"/>
            <consortium name="Mycorrhizal Genomics Consortium"/>
            <person name="Kohler A."/>
            <person name="Kuo A."/>
            <person name="Nagy L.G."/>
            <person name="Floudas D."/>
            <person name="Copeland A."/>
            <person name="Barry K.W."/>
            <person name="Cichocki N."/>
            <person name="Veneault-Fourrey C."/>
            <person name="LaButti K."/>
            <person name="Lindquist E.A."/>
            <person name="Lipzen A."/>
            <person name="Lundell T."/>
            <person name="Morin E."/>
            <person name="Murat C."/>
            <person name="Riley R."/>
            <person name="Ohm R."/>
            <person name="Sun H."/>
            <person name="Tunlid A."/>
            <person name="Henrissat B."/>
            <person name="Grigoriev I.V."/>
            <person name="Hibbett D.S."/>
            <person name="Martin F."/>
        </authorList>
    </citation>
    <scope>NUCLEOTIDE SEQUENCE [LARGE SCALE GENOMIC DNA]</scope>
    <source>
        <strain evidence="3">LaAM-08-1</strain>
    </source>
</reference>
<feature type="region of interest" description="Disordered" evidence="1">
    <location>
        <begin position="817"/>
        <end position="840"/>
    </location>
</feature>
<feature type="compositionally biased region" description="Acidic residues" evidence="1">
    <location>
        <begin position="496"/>
        <end position="519"/>
    </location>
</feature>
<evidence type="ECO:0000256" key="1">
    <source>
        <dbReference type="SAM" id="MobiDB-lite"/>
    </source>
</evidence>
<feature type="region of interest" description="Disordered" evidence="1">
    <location>
        <begin position="676"/>
        <end position="771"/>
    </location>
</feature>
<dbReference type="Pfam" id="PF07093">
    <property type="entry name" value="SGT1"/>
    <property type="match status" value="1"/>
</dbReference>
<dbReference type="InterPro" id="IPR010770">
    <property type="entry name" value="Ecd"/>
</dbReference>
<gene>
    <name evidence="2" type="ORF">K443DRAFT_675139</name>
</gene>
<evidence type="ECO:0000313" key="3">
    <source>
        <dbReference type="Proteomes" id="UP000054477"/>
    </source>
</evidence>
<feature type="region of interest" description="Disordered" evidence="1">
    <location>
        <begin position="152"/>
        <end position="179"/>
    </location>
</feature>
<dbReference type="STRING" id="1095629.A0A0C9Y5Y4"/>
<sequence>MDIFNRPPAISEDTLQYTIYPAQNLSDRAAVTTFAACLTDCVDTLLPDHIWHRDAFEVKVVPHPDSKDNWILEGRMRVGDSVDDEWCTVWLLKEISSKWDLVISIFDSDGEFLLIEAAEVLPLWVQPKNSENRVWIYNSRLHLIPLSHSSPPSRKRIRRKMPGSTESDNEGSDNDDDEFIAPDDAVKLVRGSFVETLAPPLVEKAVWERISGYPAARRKHVHTTNAYIPIDIAKALVARPHLVQKSVEAFYTRDVIQLRAAHRMLRFPPDSSVLQPVKMTRTAYAQLLGQKFFPPKIFGRWQEKEGTREWRWRDVGMKIAVGFEILYQESKGKLSTSNITIEGTKSSAEAAKDALRRTPEYQKFLQNLVSTDYFKGEMEGSGLWRELENKAAITFVEVRQTDYATRQSFASQVDAAASETISSNQPEDDDEWLNLDTQDFEQMLQSTVPPAKNRTPGAMEIDNSTITQTTEDRTTLEHADRLKELATKVEDFVEGEGDLEGARFEDEEFSDDPFSDDDSEKSMDTDSAERQAAMDQLIPVLDPSEYGKMPTSYYSNSQRVAPVTVISDLQGDAHFKHDDTNDTTKIPTVKERPIRKPILPRDNFDGVVDSDDETDEEAMEDDDESEEDRPQVVGEIEIDMGEEEAEFLEFSRQALGISDEEWNDIVRDRKGRGAFLPETATLKPQAPLSNHTPGSNQSKSAGDPGPRVPMSGPRPNVNPKLDSFETVMEALDQELARNRRPRAPATKVPETKGEGKEKAARTDGKDEDEDEDIDAAMEAELNATLARAEDEDEDSGEASIDYDLIKNFLESFKSQGGLSGPVGNLAGRLQPGWKLPRDNA</sequence>
<organism evidence="2 3">
    <name type="scientific">Laccaria amethystina LaAM-08-1</name>
    <dbReference type="NCBI Taxonomy" id="1095629"/>
    <lineage>
        <taxon>Eukaryota</taxon>
        <taxon>Fungi</taxon>
        <taxon>Dikarya</taxon>
        <taxon>Basidiomycota</taxon>
        <taxon>Agaricomycotina</taxon>
        <taxon>Agaricomycetes</taxon>
        <taxon>Agaricomycetidae</taxon>
        <taxon>Agaricales</taxon>
        <taxon>Agaricineae</taxon>
        <taxon>Hydnangiaceae</taxon>
        <taxon>Laccaria</taxon>
    </lineage>
</organism>
<dbReference type="EMBL" id="KN838559">
    <property type="protein sequence ID" value="KIK05582.1"/>
    <property type="molecule type" value="Genomic_DNA"/>
</dbReference>
<evidence type="ECO:0008006" key="4">
    <source>
        <dbReference type="Google" id="ProtNLM"/>
    </source>
</evidence>
<dbReference type="GO" id="GO:0005634">
    <property type="term" value="C:nucleus"/>
    <property type="evidence" value="ECO:0007669"/>
    <property type="project" value="TreeGrafter"/>
</dbReference>
<name>A0A0C9Y5Y4_9AGAR</name>
<accession>A0A0C9Y5Y4</accession>
<feature type="region of interest" description="Disordered" evidence="1">
    <location>
        <begin position="572"/>
        <end position="633"/>
    </location>
</feature>